<dbReference type="AlphaFoldDB" id="A0A6G0X8Y2"/>
<sequence>MHLLPAFNLQHHNAHDAKTRPSHGFLMKCAVCFLLVFVGYNISNVSSIDTAREALARSAQEETIVRDDQPPVCRVQFVFTGSKYNYAQFPTLQSWIRYTDSKCVIEFILANHPFMTQLTPAHARMFYESDYLPILQADMLKMFAVYYLGGLAVDLDVEALKPFPSQWIGPDTALATCDVVLGIERDCYDNNCLSSWRMRRKGQIQNWAMYARKPRSTFFGELLDFTVDRYERFHVPHGPNATVEVQEIAGSGVITDFVQLFGNFSKPLHLSETSPQGPSLVSDKTSVLRIKKNGEEVCIVGSRYTGFQCSQWPECILHHHYEGSWKTPSP</sequence>
<dbReference type="EMBL" id="VJMJ01000089">
    <property type="protein sequence ID" value="KAF0736412.1"/>
    <property type="molecule type" value="Genomic_DNA"/>
</dbReference>
<proteinExistence type="predicted"/>
<dbReference type="Proteomes" id="UP000481153">
    <property type="component" value="Unassembled WGS sequence"/>
</dbReference>
<evidence type="ECO:0008006" key="3">
    <source>
        <dbReference type="Google" id="ProtNLM"/>
    </source>
</evidence>
<dbReference type="PANTHER" id="PTHR31834">
    <property type="entry name" value="INITIATION-SPECIFIC ALPHA-1,6-MANNOSYLTRANSFERASE"/>
    <property type="match status" value="1"/>
</dbReference>
<keyword evidence="2" id="KW-1185">Reference proteome</keyword>
<comment type="caution">
    <text evidence="1">The sequence shown here is derived from an EMBL/GenBank/DDBJ whole genome shotgun (WGS) entry which is preliminary data.</text>
</comment>
<protein>
    <recommendedName>
        <fullName evidence="3">Alpha 1,4-glycosyltransferase domain-containing protein</fullName>
    </recommendedName>
</protein>
<dbReference type="GO" id="GO:0006487">
    <property type="term" value="P:protein N-linked glycosylation"/>
    <property type="evidence" value="ECO:0007669"/>
    <property type="project" value="TreeGrafter"/>
</dbReference>
<reference evidence="1 2" key="1">
    <citation type="submission" date="2019-07" db="EMBL/GenBank/DDBJ databases">
        <title>Genomics analysis of Aphanomyces spp. identifies a new class of oomycete effector associated with host adaptation.</title>
        <authorList>
            <person name="Gaulin E."/>
        </authorList>
    </citation>
    <scope>NUCLEOTIDE SEQUENCE [LARGE SCALE GENOMIC DNA]</scope>
    <source>
        <strain evidence="1 2">ATCC 201684</strain>
    </source>
</reference>
<organism evidence="1 2">
    <name type="scientific">Aphanomyces euteiches</name>
    <dbReference type="NCBI Taxonomy" id="100861"/>
    <lineage>
        <taxon>Eukaryota</taxon>
        <taxon>Sar</taxon>
        <taxon>Stramenopiles</taxon>
        <taxon>Oomycota</taxon>
        <taxon>Saprolegniomycetes</taxon>
        <taxon>Saprolegniales</taxon>
        <taxon>Verrucalvaceae</taxon>
        <taxon>Aphanomyces</taxon>
    </lineage>
</organism>
<dbReference type="InterPro" id="IPR007577">
    <property type="entry name" value="GlycoTrfase_DXD_sugar-bd_CS"/>
</dbReference>
<gene>
    <name evidence="1" type="ORF">Ae201684_007431</name>
</gene>
<dbReference type="SUPFAM" id="SSF53448">
    <property type="entry name" value="Nucleotide-diphospho-sugar transferases"/>
    <property type="match status" value="1"/>
</dbReference>
<dbReference type="InterPro" id="IPR039367">
    <property type="entry name" value="Och1-like"/>
</dbReference>
<dbReference type="InterPro" id="IPR029044">
    <property type="entry name" value="Nucleotide-diphossugar_trans"/>
</dbReference>
<evidence type="ECO:0000313" key="1">
    <source>
        <dbReference type="EMBL" id="KAF0736412.1"/>
    </source>
</evidence>
<dbReference type="GO" id="GO:0000136">
    <property type="term" value="C:mannan polymerase complex"/>
    <property type="evidence" value="ECO:0007669"/>
    <property type="project" value="TreeGrafter"/>
</dbReference>
<dbReference type="VEuPathDB" id="FungiDB:AeMF1_004026"/>
<name>A0A6G0X8Y2_9STRA</name>
<dbReference type="PANTHER" id="PTHR31834:SF1">
    <property type="entry name" value="INITIATION-SPECIFIC ALPHA-1,6-MANNOSYLTRANSFERASE"/>
    <property type="match status" value="1"/>
</dbReference>
<dbReference type="Gene3D" id="3.90.550.20">
    <property type="match status" value="1"/>
</dbReference>
<dbReference type="Pfam" id="PF04488">
    <property type="entry name" value="Gly_transf_sug"/>
    <property type="match status" value="1"/>
</dbReference>
<dbReference type="GO" id="GO:0000009">
    <property type="term" value="F:alpha-1,6-mannosyltransferase activity"/>
    <property type="evidence" value="ECO:0007669"/>
    <property type="project" value="InterPro"/>
</dbReference>
<evidence type="ECO:0000313" key="2">
    <source>
        <dbReference type="Proteomes" id="UP000481153"/>
    </source>
</evidence>
<accession>A0A6G0X8Y2</accession>